<name>A0ABY4S0M2_AQUTE</name>
<accession>A0ABY4S0M2</accession>
<organism evidence="1 2">
    <name type="scientific">Aquincola tertiaricarbonis</name>
    <dbReference type="NCBI Taxonomy" id="391953"/>
    <lineage>
        <taxon>Bacteria</taxon>
        <taxon>Pseudomonadati</taxon>
        <taxon>Pseudomonadota</taxon>
        <taxon>Betaproteobacteria</taxon>
        <taxon>Burkholderiales</taxon>
        <taxon>Sphaerotilaceae</taxon>
        <taxon>Aquincola</taxon>
    </lineage>
</organism>
<dbReference type="Proteomes" id="UP001056201">
    <property type="component" value="Chromosome 1"/>
</dbReference>
<dbReference type="RefSeq" id="WP_250195151.1">
    <property type="nucleotide sequence ID" value="NZ_CP097635.1"/>
</dbReference>
<proteinExistence type="predicted"/>
<evidence type="ECO:0000313" key="1">
    <source>
        <dbReference type="EMBL" id="URI06886.1"/>
    </source>
</evidence>
<keyword evidence="2" id="KW-1185">Reference proteome</keyword>
<dbReference type="EMBL" id="CP097635">
    <property type="protein sequence ID" value="URI06886.1"/>
    <property type="molecule type" value="Genomic_DNA"/>
</dbReference>
<protein>
    <submittedName>
        <fullName evidence="1">Uncharacterized protein</fullName>
    </submittedName>
</protein>
<evidence type="ECO:0000313" key="2">
    <source>
        <dbReference type="Proteomes" id="UP001056201"/>
    </source>
</evidence>
<sequence length="160" mass="18209">MRDTPLTAWQGMDLLVLRGDEELDRVPSTDIDRVILAYHRGGETPGDLAYAVLLTAGEALLFAPATGIAGRVHFERQSFWSDRPCVYWVPAARAPLPRPMRGGWSLFPRRLPAYLRVPRSEVESDIARWPIEGPQSWEQRKWERIVRSRLLPPAEPAGKR</sequence>
<gene>
    <name evidence="1" type="ORF">MW290_13415</name>
</gene>
<reference evidence="1" key="1">
    <citation type="submission" date="2022-05" db="EMBL/GenBank/DDBJ databases">
        <title>An RpoN-dependent PEP-CTERM gene is involved in floc formation of an Aquincola tertiaricarbonis strain.</title>
        <authorList>
            <person name="Qiu D."/>
            <person name="Xia M."/>
        </authorList>
    </citation>
    <scope>NUCLEOTIDE SEQUENCE</scope>
    <source>
        <strain evidence="1">RN12</strain>
    </source>
</reference>